<evidence type="ECO:0000313" key="2">
    <source>
        <dbReference type="Proteomes" id="UP000033035"/>
    </source>
</evidence>
<reference evidence="1 2" key="1">
    <citation type="submission" date="2013-04" db="EMBL/GenBank/DDBJ databases">
        <title>The Genome Sequence of Parabacteroides gordonii DSM 23371.</title>
        <authorList>
            <consortium name="The Broad Institute Genomics Platform"/>
            <person name="Earl A."/>
            <person name="Ward D."/>
            <person name="Feldgarden M."/>
            <person name="Gevers D."/>
            <person name="Martens E."/>
            <person name="Sakamoto M."/>
            <person name="Benno Y."/>
            <person name="Suzuki N."/>
            <person name="Matsunaga N."/>
            <person name="Koshihara K."/>
            <person name="Seki M."/>
            <person name="Komiya H."/>
            <person name="Walker B."/>
            <person name="Young S."/>
            <person name="Zeng Q."/>
            <person name="Gargeya S."/>
            <person name="Fitzgerald M."/>
            <person name="Haas B."/>
            <person name="Abouelleil A."/>
            <person name="Allen A.W."/>
            <person name="Alvarado L."/>
            <person name="Arachchi H.M."/>
            <person name="Berlin A.M."/>
            <person name="Chapman S.B."/>
            <person name="Gainer-Dewar J."/>
            <person name="Goldberg J."/>
            <person name="Griggs A."/>
            <person name="Gujja S."/>
            <person name="Hansen M."/>
            <person name="Howarth C."/>
            <person name="Imamovic A."/>
            <person name="Ireland A."/>
            <person name="Larimer J."/>
            <person name="McCowan C."/>
            <person name="Murphy C."/>
            <person name="Pearson M."/>
            <person name="Poon T.W."/>
            <person name="Priest M."/>
            <person name="Roberts A."/>
            <person name="Saif S."/>
            <person name="Shea T."/>
            <person name="Sisk P."/>
            <person name="Sykes S."/>
            <person name="Wortman J."/>
            <person name="Nusbaum C."/>
            <person name="Birren B."/>
        </authorList>
    </citation>
    <scope>NUCLEOTIDE SEQUENCE [LARGE SCALE GENOMIC DNA]</scope>
    <source>
        <strain evidence="1 2">MS-1</strain>
    </source>
</reference>
<dbReference type="AlphaFoldDB" id="A0A0F5JCP9"/>
<accession>A0A0F5JCP9</accession>
<sequence length="44" mass="5186">MSNKIELMKAEIETLVSMTEEEACREYNVDSKVEAVQYIIDFWV</sequence>
<dbReference type="Proteomes" id="UP000033035">
    <property type="component" value="Unassembled WGS sequence"/>
</dbReference>
<dbReference type="RefSeq" id="WP_255419288.1">
    <property type="nucleotide sequence ID" value="NZ_KE386764.1"/>
</dbReference>
<proteinExistence type="predicted"/>
<dbReference type="GeneID" id="75431463"/>
<dbReference type="EMBL" id="AQHW01000015">
    <property type="protein sequence ID" value="KKB55295.1"/>
    <property type="molecule type" value="Genomic_DNA"/>
</dbReference>
<dbReference type="PATRIC" id="fig|1203610.3.peg.2825"/>
<evidence type="ECO:0000313" key="1">
    <source>
        <dbReference type="EMBL" id="KKB55295.1"/>
    </source>
</evidence>
<protein>
    <submittedName>
        <fullName evidence="1">Uncharacterized protein</fullName>
    </submittedName>
</protein>
<dbReference type="STRING" id="1203610.HMPREF1536_02759"/>
<organism evidence="1 2">
    <name type="scientific">Parabacteroides gordonii MS-1 = DSM 23371</name>
    <dbReference type="NCBI Taxonomy" id="1203610"/>
    <lineage>
        <taxon>Bacteria</taxon>
        <taxon>Pseudomonadati</taxon>
        <taxon>Bacteroidota</taxon>
        <taxon>Bacteroidia</taxon>
        <taxon>Bacteroidales</taxon>
        <taxon>Tannerellaceae</taxon>
        <taxon>Parabacteroides</taxon>
    </lineage>
</organism>
<name>A0A0F5JCP9_9BACT</name>
<gene>
    <name evidence="1" type="ORF">HMPREF1536_02759</name>
</gene>
<comment type="caution">
    <text evidence="1">The sequence shown here is derived from an EMBL/GenBank/DDBJ whole genome shotgun (WGS) entry which is preliminary data.</text>
</comment>
<dbReference type="HOGENOM" id="CLU_211002_0_0_10"/>
<keyword evidence="2" id="KW-1185">Reference proteome</keyword>